<evidence type="ECO:0000313" key="2">
    <source>
        <dbReference type="EMBL" id="MFM2718947.1"/>
    </source>
</evidence>
<evidence type="ECO:0000259" key="1">
    <source>
        <dbReference type="Pfam" id="PF12697"/>
    </source>
</evidence>
<dbReference type="PANTHER" id="PTHR37017:SF11">
    <property type="entry name" value="ESTERASE_LIPASE_THIOESTERASE DOMAIN-CONTAINING PROTEIN"/>
    <property type="match status" value="1"/>
</dbReference>
<dbReference type="PANTHER" id="PTHR37017">
    <property type="entry name" value="AB HYDROLASE-1 DOMAIN-CONTAINING PROTEIN-RELATED"/>
    <property type="match status" value="1"/>
</dbReference>
<dbReference type="RefSeq" id="WP_408904703.1">
    <property type="nucleotide sequence ID" value="NZ_JAROCE010000001.1"/>
</dbReference>
<accession>A0ABW9GDQ2</accession>
<proteinExistence type="predicted"/>
<gene>
    <name evidence="2" type="ORF">P5G46_00280</name>
</gene>
<dbReference type="InterPro" id="IPR029058">
    <property type="entry name" value="AB_hydrolase_fold"/>
</dbReference>
<dbReference type="Proteomes" id="UP001630303">
    <property type="component" value="Unassembled WGS sequence"/>
</dbReference>
<organism evidence="2 3">
    <name type="scientific">Microbacterium mcarthurae</name>
    <dbReference type="NCBI Taxonomy" id="3035918"/>
    <lineage>
        <taxon>Bacteria</taxon>
        <taxon>Bacillati</taxon>
        <taxon>Actinomycetota</taxon>
        <taxon>Actinomycetes</taxon>
        <taxon>Micrococcales</taxon>
        <taxon>Microbacteriaceae</taxon>
        <taxon>Microbacterium</taxon>
    </lineage>
</organism>
<feature type="domain" description="AB hydrolase-1" evidence="1">
    <location>
        <begin position="3"/>
        <end position="216"/>
    </location>
</feature>
<dbReference type="SUPFAM" id="SSF53474">
    <property type="entry name" value="alpha/beta-Hydrolases"/>
    <property type="match status" value="1"/>
</dbReference>
<dbReference type="Gene3D" id="3.40.50.1820">
    <property type="entry name" value="alpha/beta hydrolase"/>
    <property type="match status" value="1"/>
</dbReference>
<dbReference type="Pfam" id="PF12697">
    <property type="entry name" value="Abhydrolase_6"/>
    <property type="match status" value="1"/>
</dbReference>
<comment type="caution">
    <text evidence="2">The sequence shown here is derived from an EMBL/GenBank/DDBJ whole genome shotgun (WGS) entry which is preliminary data.</text>
</comment>
<name>A0ABW9GDQ2_9MICO</name>
<dbReference type="InterPro" id="IPR052897">
    <property type="entry name" value="Sec-Metab_Biosynth_Hydrolase"/>
</dbReference>
<protein>
    <submittedName>
        <fullName evidence="2">Alpha/beta hydrolase</fullName>
    </submittedName>
</protein>
<dbReference type="EMBL" id="JAROCE010000001">
    <property type="protein sequence ID" value="MFM2718947.1"/>
    <property type="molecule type" value="Genomic_DNA"/>
</dbReference>
<keyword evidence="2" id="KW-0378">Hydrolase</keyword>
<evidence type="ECO:0000313" key="3">
    <source>
        <dbReference type="Proteomes" id="UP001630303"/>
    </source>
</evidence>
<dbReference type="InterPro" id="IPR000073">
    <property type="entry name" value="AB_hydrolase_1"/>
</dbReference>
<dbReference type="GO" id="GO:0016787">
    <property type="term" value="F:hydrolase activity"/>
    <property type="evidence" value="ECO:0007669"/>
    <property type="project" value="UniProtKB-KW"/>
</dbReference>
<keyword evidence="3" id="KW-1185">Reference proteome</keyword>
<sequence>MDVILVPGLWLDASSWDAVTPALTDAGHRVHPLTLPSAPEARIGDWVSAVVAEIDAAEEPVVLVGHSGGGNVVWGAADARPDRVHRVVFVDTMPPPPGAIISEFPVRDGVVPFPGWEFFDEPDVADLDDATRQRVAARAVDVPGAVPTDALALSDDRRHGIPVTVLSGQLDAEAVTAALAEWGAWADEFGAIRDSEVVTLGSGHWPQFSQPDSFARTLQKVVR</sequence>
<reference evidence="2 3" key="1">
    <citation type="submission" date="2023-03" db="EMBL/GenBank/DDBJ databases">
        <title>MT1 and MT2 Draft Genomes of Novel Species.</title>
        <authorList>
            <person name="Venkateswaran K."/>
        </authorList>
    </citation>
    <scope>NUCLEOTIDE SEQUENCE [LARGE SCALE GENOMIC DNA]</scope>
    <source>
        <strain evidence="2 3">IF8SW-P5</strain>
    </source>
</reference>